<evidence type="ECO:0000313" key="2">
    <source>
        <dbReference type="EMBL" id="CAK7933937.1"/>
    </source>
</evidence>
<protein>
    <submittedName>
        <fullName evidence="2">Uncharacterized protein</fullName>
    </submittedName>
</protein>
<dbReference type="Proteomes" id="UP001162060">
    <property type="component" value="Unassembled WGS sequence"/>
</dbReference>
<reference evidence="2" key="1">
    <citation type="submission" date="2024-01" db="EMBL/GenBank/DDBJ databases">
        <authorList>
            <person name="Webb A."/>
        </authorList>
    </citation>
    <scope>NUCLEOTIDE SEQUENCE</scope>
    <source>
        <strain evidence="2">Pm1</strain>
    </source>
</reference>
<evidence type="ECO:0000256" key="1">
    <source>
        <dbReference type="SAM" id="MobiDB-lite"/>
    </source>
</evidence>
<dbReference type="EMBL" id="CAKLBY020000197">
    <property type="protein sequence ID" value="CAK7933937.1"/>
    <property type="molecule type" value="Genomic_DNA"/>
</dbReference>
<proteinExistence type="predicted"/>
<feature type="region of interest" description="Disordered" evidence="1">
    <location>
        <begin position="56"/>
        <end position="76"/>
    </location>
</feature>
<name>A0AAV1UJQ8_9STRA</name>
<accession>A0AAV1UJQ8</accession>
<evidence type="ECO:0000313" key="3">
    <source>
        <dbReference type="Proteomes" id="UP001162060"/>
    </source>
</evidence>
<comment type="caution">
    <text evidence="2">The sequence shown here is derived from an EMBL/GenBank/DDBJ whole genome shotgun (WGS) entry which is preliminary data.</text>
</comment>
<gene>
    <name evidence="2" type="ORF">PM001_LOCUS19087</name>
</gene>
<dbReference type="AlphaFoldDB" id="A0AAV1UJQ8"/>
<organism evidence="2 3">
    <name type="scientific">Peronospora matthiolae</name>
    <dbReference type="NCBI Taxonomy" id="2874970"/>
    <lineage>
        <taxon>Eukaryota</taxon>
        <taxon>Sar</taxon>
        <taxon>Stramenopiles</taxon>
        <taxon>Oomycota</taxon>
        <taxon>Peronosporomycetes</taxon>
        <taxon>Peronosporales</taxon>
        <taxon>Peronosporaceae</taxon>
        <taxon>Peronospora</taxon>
    </lineage>
</organism>
<sequence length="189" mass="20722">MRRLSSMSALRAVANVAHVPLKRKLQNDYAKLRARGHLRNFTRFASADTRAASVCQSMTNNPPTHTTGGGKRPRSQDYLGHDVKKGQKHKFNLAVGVPRIPKCSQTQSTHATLPDTGIGHEDDVVSVVSGSETEDTHAYRSASVVAGVPVAVHEKLDFQVKGLQETLKKTYCMLDAMQSRLQAMEQAQT</sequence>